<feature type="coiled-coil region" evidence="2">
    <location>
        <begin position="143"/>
        <end position="170"/>
    </location>
</feature>
<dbReference type="RefSeq" id="XP_032834813.1">
    <property type="nucleotide sequence ID" value="XM_032978922.1"/>
</dbReference>
<feature type="transmembrane region" description="Helical" evidence="3">
    <location>
        <begin position="265"/>
        <end position="287"/>
    </location>
</feature>
<evidence type="ECO:0000256" key="1">
    <source>
        <dbReference type="ARBA" id="ARBA00007409"/>
    </source>
</evidence>
<keyword evidence="3" id="KW-0472">Membrane</keyword>
<evidence type="ECO:0000256" key="2">
    <source>
        <dbReference type="SAM" id="Coils"/>
    </source>
</evidence>
<comment type="similarity">
    <text evidence="1">Belongs to the GST superfamily.</text>
</comment>
<keyword evidence="3" id="KW-0812">Transmembrane</keyword>
<dbReference type="GO" id="GO:0008053">
    <property type="term" value="P:mitochondrial fusion"/>
    <property type="evidence" value="ECO:0007669"/>
    <property type="project" value="TreeGrafter"/>
</dbReference>
<dbReference type="PROSITE" id="PS50405">
    <property type="entry name" value="GST_CTER"/>
    <property type="match status" value="1"/>
</dbReference>
<accession>A0AAJ7UHF6</accession>
<dbReference type="InterPro" id="IPR004045">
    <property type="entry name" value="Glutathione_S-Trfase_N"/>
</dbReference>
<dbReference type="GO" id="GO:0005741">
    <property type="term" value="C:mitochondrial outer membrane"/>
    <property type="evidence" value="ECO:0007669"/>
    <property type="project" value="TreeGrafter"/>
</dbReference>
<dbReference type="Gene3D" id="3.40.30.10">
    <property type="entry name" value="Glutaredoxin"/>
    <property type="match status" value="1"/>
</dbReference>
<reference evidence="7" key="1">
    <citation type="submission" date="2025-08" db="UniProtKB">
        <authorList>
            <consortium name="RefSeq"/>
        </authorList>
    </citation>
    <scope>IDENTIFICATION</scope>
    <source>
        <tissue evidence="7">Sperm</tissue>
    </source>
</reference>
<sequence length="311" mass="34759">MMDEVVEEEVDEVMEEEVEEEVGGLLLYHWSQSFASQKVRLVICEKRLACEEREVCLPLNEHNEPWFMRLNPAGEVPVLVHGKVVVCQADAIVTYLEETFTGDQIINTDAELKKLAREHPEMRDLYLGKLRRFKSKLLEQDDLAHVERVLEDLDRVLDQVETELEQRSQESPDTEAGGELWWLCGPAYSLADACLVATLHRLSFLGLSRRRWGPSAQRRPRLAAYYERSARREAFARVLRPADNVLRSALMPAALKAARRHGPRLILRGAAALLAGAAAAALAVLVARVARRRLAAAVAVVVVGNVAGRAG</sequence>
<dbReference type="PROSITE" id="PS50404">
    <property type="entry name" value="GST_NTER"/>
    <property type="match status" value="1"/>
</dbReference>
<feature type="domain" description="GST N-terminal" evidence="4">
    <location>
        <begin position="23"/>
        <end position="104"/>
    </location>
</feature>
<dbReference type="InterPro" id="IPR040079">
    <property type="entry name" value="Glutathione_S-Trfase"/>
</dbReference>
<keyword evidence="6" id="KW-1185">Reference proteome</keyword>
<dbReference type="InterPro" id="IPR010987">
    <property type="entry name" value="Glutathione-S-Trfase_C-like"/>
</dbReference>
<keyword evidence="3" id="KW-1133">Transmembrane helix</keyword>
<dbReference type="AlphaFoldDB" id="A0AAJ7UHF6"/>
<dbReference type="InterPro" id="IPR036282">
    <property type="entry name" value="Glutathione-S-Trfase_C_sf"/>
</dbReference>
<dbReference type="InterPro" id="IPR036249">
    <property type="entry name" value="Thioredoxin-like_sf"/>
</dbReference>
<dbReference type="Pfam" id="PF13417">
    <property type="entry name" value="GST_N_3"/>
    <property type="match status" value="1"/>
</dbReference>
<gene>
    <name evidence="7" type="primary">LOC116957011</name>
</gene>
<dbReference type="Proteomes" id="UP001318040">
    <property type="component" value="Chromosome 69"/>
</dbReference>
<dbReference type="PANTHER" id="PTHR44188">
    <property type="entry name" value="GDAP1, ISOFORM A"/>
    <property type="match status" value="1"/>
</dbReference>
<dbReference type="SFLD" id="SFLDG00358">
    <property type="entry name" value="Main_(cytGST)"/>
    <property type="match status" value="1"/>
</dbReference>
<dbReference type="SFLD" id="SFLDS00019">
    <property type="entry name" value="Glutathione_Transferase_(cytos"/>
    <property type="match status" value="1"/>
</dbReference>
<name>A0AAJ7UHF6_PETMA</name>
<protein>
    <submittedName>
        <fullName evidence="7">Ganglioside-induced differentiation-associated protein 1-like 1 isoform X2</fullName>
    </submittedName>
</protein>
<evidence type="ECO:0000313" key="6">
    <source>
        <dbReference type="Proteomes" id="UP001318040"/>
    </source>
</evidence>
<keyword evidence="2" id="KW-0175">Coiled coil</keyword>
<proteinExistence type="inferred from homology"/>
<evidence type="ECO:0000259" key="5">
    <source>
        <dbReference type="PROSITE" id="PS50405"/>
    </source>
</evidence>
<organism evidence="6 7">
    <name type="scientific">Petromyzon marinus</name>
    <name type="common">Sea lamprey</name>
    <dbReference type="NCBI Taxonomy" id="7757"/>
    <lineage>
        <taxon>Eukaryota</taxon>
        <taxon>Metazoa</taxon>
        <taxon>Chordata</taxon>
        <taxon>Craniata</taxon>
        <taxon>Vertebrata</taxon>
        <taxon>Cyclostomata</taxon>
        <taxon>Hyperoartia</taxon>
        <taxon>Petromyzontiformes</taxon>
        <taxon>Petromyzontidae</taxon>
        <taxon>Petromyzon</taxon>
    </lineage>
</organism>
<dbReference type="GO" id="GO:0000266">
    <property type="term" value="P:mitochondrial fission"/>
    <property type="evidence" value="ECO:0007669"/>
    <property type="project" value="TreeGrafter"/>
</dbReference>
<dbReference type="PANTHER" id="PTHR44188:SF3">
    <property type="entry name" value="GANGLIOSIDE-INDUCED DIFFERENTIATION-ASSOCIATED PROTEIN 1"/>
    <property type="match status" value="1"/>
</dbReference>
<dbReference type="Gene3D" id="1.20.1050.10">
    <property type="match status" value="1"/>
</dbReference>
<dbReference type="GO" id="GO:0006626">
    <property type="term" value="P:protein targeting to mitochondrion"/>
    <property type="evidence" value="ECO:0007669"/>
    <property type="project" value="TreeGrafter"/>
</dbReference>
<dbReference type="Pfam" id="PF13410">
    <property type="entry name" value="GST_C_2"/>
    <property type="match status" value="1"/>
</dbReference>
<dbReference type="SUPFAM" id="SSF47616">
    <property type="entry name" value="GST C-terminal domain-like"/>
    <property type="match status" value="1"/>
</dbReference>
<evidence type="ECO:0000256" key="3">
    <source>
        <dbReference type="SAM" id="Phobius"/>
    </source>
</evidence>
<evidence type="ECO:0000313" key="7">
    <source>
        <dbReference type="RefSeq" id="XP_032834813.1"/>
    </source>
</evidence>
<feature type="domain" description="GST C-terminal" evidence="5">
    <location>
        <begin position="95"/>
        <end position="252"/>
    </location>
</feature>
<evidence type="ECO:0000259" key="4">
    <source>
        <dbReference type="PROSITE" id="PS50404"/>
    </source>
</evidence>
<dbReference type="SUPFAM" id="SSF52833">
    <property type="entry name" value="Thioredoxin-like"/>
    <property type="match status" value="1"/>
</dbReference>